<comment type="caution">
    <text evidence="1">The sequence shown here is derived from an EMBL/GenBank/DDBJ whole genome shotgun (WGS) entry which is preliminary data.</text>
</comment>
<keyword evidence="2" id="KW-1185">Reference proteome</keyword>
<sequence>MIVIKGYEEREIETPVSHIFTGKLQLKEIRTPRMWLAILLLVPRIKCEKRIRCAEGVFRKPFTEQVLELKVVVVNMERRNLCKYLHRITVPPLERLKLPELSLKYEHSRQVICEQAKVTNRYEHRNNSIPFGVSELIRLIDYQVG</sequence>
<evidence type="ECO:0000313" key="2">
    <source>
        <dbReference type="Proteomes" id="UP000024635"/>
    </source>
</evidence>
<name>A0A016X2F1_9BILA</name>
<gene>
    <name evidence="1" type="primary">Acey_s0411.g961</name>
    <name evidence="1" type="ORF">Y032_0411g961</name>
</gene>
<protein>
    <submittedName>
        <fullName evidence="1">Uncharacterized protein</fullName>
    </submittedName>
</protein>
<dbReference type="AlphaFoldDB" id="A0A016X2F1"/>
<dbReference type="OrthoDB" id="10570015at2759"/>
<organism evidence="1 2">
    <name type="scientific">Ancylostoma ceylanicum</name>
    <dbReference type="NCBI Taxonomy" id="53326"/>
    <lineage>
        <taxon>Eukaryota</taxon>
        <taxon>Metazoa</taxon>
        <taxon>Ecdysozoa</taxon>
        <taxon>Nematoda</taxon>
        <taxon>Chromadorea</taxon>
        <taxon>Rhabditida</taxon>
        <taxon>Rhabditina</taxon>
        <taxon>Rhabditomorpha</taxon>
        <taxon>Strongyloidea</taxon>
        <taxon>Ancylostomatidae</taxon>
        <taxon>Ancylostomatinae</taxon>
        <taxon>Ancylostoma</taxon>
    </lineage>
</organism>
<reference evidence="2" key="1">
    <citation type="journal article" date="2015" name="Nat. Genet.">
        <title>The genome and transcriptome of the zoonotic hookworm Ancylostoma ceylanicum identify infection-specific gene families.</title>
        <authorList>
            <person name="Schwarz E.M."/>
            <person name="Hu Y."/>
            <person name="Antoshechkin I."/>
            <person name="Miller M.M."/>
            <person name="Sternberg P.W."/>
            <person name="Aroian R.V."/>
        </authorList>
    </citation>
    <scope>NUCLEOTIDE SEQUENCE</scope>
    <source>
        <strain evidence="2">HY135</strain>
    </source>
</reference>
<proteinExistence type="predicted"/>
<dbReference type="Proteomes" id="UP000024635">
    <property type="component" value="Unassembled WGS sequence"/>
</dbReference>
<dbReference type="EMBL" id="JARK01000011">
    <property type="protein sequence ID" value="EYC46011.1"/>
    <property type="molecule type" value="Genomic_DNA"/>
</dbReference>
<evidence type="ECO:0000313" key="1">
    <source>
        <dbReference type="EMBL" id="EYC46011.1"/>
    </source>
</evidence>
<accession>A0A016X2F1</accession>